<dbReference type="KEGG" id="vih:AB0763_13660"/>
<organism evidence="1">
    <name type="scientific">Vibrio sp. HB236076</name>
    <dbReference type="NCBI Taxonomy" id="3232307"/>
    <lineage>
        <taxon>Bacteria</taxon>
        <taxon>Pseudomonadati</taxon>
        <taxon>Pseudomonadota</taxon>
        <taxon>Gammaproteobacteria</taxon>
        <taxon>Vibrionales</taxon>
        <taxon>Vibrionaceae</taxon>
        <taxon>Vibrio</taxon>
    </lineage>
</organism>
<evidence type="ECO:0008006" key="2">
    <source>
        <dbReference type="Google" id="ProtNLM"/>
    </source>
</evidence>
<evidence type="ECO:0000313" key="1">
    <source>
        <dbReference type="EMBL" id="XDK26827.1"/>
    </source>
</evidence>
<dbReference type="InterPro" id="IPR000015">
    <property type="entry name" value="Fimb_usher"/>
</dbReference>
<dbReference type="PANTHER" id="PTHR30451:SF5">
    <property type="entry name" value="SLR0019 PROTEIN"/>
    <property type="match status" value="1"/>
</dbReference>
<dbReference type="Gene3D" id="2.60.40.3110">
    <property type="match status" value="1"/>
</dbReference>
<dbReference type="GO" id="GO:0015473">
    <property type="term" value="F:fimbrial usher porin activity"/>
    <property type="evidence" value="ECO:0007669"/>
    <property type="project" value="InterPro"/>
</dbReference>
<dbReference type="EMBL" id="CP162602">
    <property type="protein sequence ID" value="XDK26827.1"/>
    <property type="molecule type" value="Genomic_DNA"/>
</dbReference>
<accession>A0AB39HHE8</accession>
<dbReference type="PANTHER" id="PTHR30451">
    <property type="entry name" value="OUTER MEMBRANE USHER PROTEIN"/>
    <property type="match status" value="1"/>
</dbReference>
<protein>
    <recommendedName>
        <fullName evidence="2">Pilus assembly protein PapC</fullName>
    </recommendedName>
</protein>
<keyword evidence="1" id="KW-0614">Plasmid</keyword>
<proteinExistence type="predicted"/>
<sequence length="800" mass="91822">MSISHTLTRPFYVLLTTLILPASIFAAEMEFPLDLLLFEKKHEVTAYLDDEDENYWALSGNELLSLLEGQLDSERLDTLRQQIQGQKVSQTHFEQFGWTSHYSLDELLITLSLPVTERKVIDLAMTRSLSRTPSNDYQHIQPDFVSGIINTSWYHNQNLKNTEYSSSSATIEAAIAIGDVTFEDRHTYSYAHHAGEGQWQRNIMRMMYDLPNDWGYLQLGDYYTETDINTLSGGDLFGLSYSFQPDYLSWGVRPNSVPLRLENAALVTININGEQYRVLRLAAGQYNLRDLPLEQGINEVEVVYRDRSGNEQRRFFNLIDSPQLLLNGDIETQWVVGVEQDYDEDGIKTLEEDKVGAHAVISYGLTDWWTLSPLVEWQEEEQKYQLRNNFAIGDNFLSLSGYHQTSDSSKVNQGTLQFYAPTFFYDRFNNFSLFYTLTDSTSYQGLNHTVSLSSGINTPLDNGYFSYTLSNTFNAGERVSQSASINSSYRWFNRYTTSLNLRWQEYYNQSETSVYFSFSLPLNWNNISIYARSSYNSQDEEYNNEISASQYKTDYYWRTSAAFVDSDYEGFDGYAKLYGDRVDWSASLYSSNEHTDYSSRSMTLGAQTGLVWAGSDFQWTSPVNNSFTIVSLPEKLEDKYALEKDVYGRMKIIPKEQGGQSSQILDIADRSYRNIRVDGSELDFNEELVSGQLAALSKRRTGSSYEIDITKGYFVTGNFHNQNNQPVEDLVGEFQRANSSQTYPFFTGADGGFELDVLPPGDYRIYFYDGKAEEMYVSIKEAHVIEDTFIELGQLNIRTY</sequence>
<dbReference type="GO" id="GO:0009297">
    <property type="term" value="P:pilus assembly"/>
    <property type="evidence" value="ECO:0007669"/>
    <property type="project" value="InterPro"/>
</dbReference>
<name>A0AB39HHE8_9VIBR</name>
<gene>
    <name evidence="1" type="ORF">AB0763_13660</name>
</gene>
<reference evidence="1" key="1">
    <citation type="submission" date="2024-07" db="EMBL/GenBank/DDBJ databases">
        <title>Genome Analysis of a Potential Novel Vibrio Species Secreting pH- and Thermo-stable Alginate Lyase and its Application in Producing Alginate Oligosaccharides.</title>
        <authorList>
            <person name="Huang H."/>
            <person name="Bao K."/>
        </authorList>
    </citation>
    <scope>NUCLEOTIDE SEQUENCE</scope>
    <source>
        <strain evidence="1">HB236076</strain>
        <plasmid evidence="1">p-HB236076</plasmid>
    </source>
</reference>
<dbReference type="GO" id="GO:0009279">
    <property type="term" value="C:cell outer membrane"/>
    <property type="evidence" value="ECO:0007669"/>
    <property type="project" value="TreeGrafter"/>
</dbReference>
<dbReference type="AlphaFoldDB" id="A0AB39HHE8"/>
<geneLocation type="plasmid" evidence="1">
    <name>p-HB236076</name>
</geneLocation>
<dbReference type="RefSeq" id="WP_306099741.1">
    <property type="nucleotide sequence ID" value="NZ_CP162602.1"/>
</dbReference>